<gene>
    <name evidence="1" type="ORF">ElyMa_006420300</name>
</gene>
<dbReference type="PANTHER" id="PTHR23272:SF190">
    <property type="entry name" value="ZINC FINGER, BED-TYPE-RELATED"/>
    <property type="match status" value="1"/>
</dbReference>
<organism evidence="1 2">
    <name type="scientific">Elysia marginata</name>
    <dbReference type="NCBI Taxonomy" id="1093978"/>
    <lineage>
        <taxon>Eukaryota</taxon>
        <taxon>Metazoa</taxon>
        <taxon>Spiralia</taxon>
        <taxon>Lophotrochozoa</taxon>
        <taxon>Mollusca</taxon>
        <taxon>Gastropoda</taxon>
        <taxon>Heterobranchia</taxon>
        <taxon>Euthyneura</taxon>
        <taxon>Panpulmonata</taxon>
        <taxon>Sacoglossa</taxon>
        <taxon>Placobranchoidea</taxon>
        <taxon>Plakobranchidae</taxon>
        <taxon>Elysia</taxon>
    </lineage>
</organism>
<keyword evidence="2" id="KW-1185">Reference proteome</keyword>
<dbReference type="PANTHER" id="PTHR23272">
    <property type="entry name" value="BED FINGER-RELATED"/>
    <property type="match status" value="1"/>
</dbReference>
<evidence type="ECO:0000313" key="2">
    <source>
        <dbReference type="Proteomes" id="UP000762676"/>
    </source>
</evidence>
<dbReference type="SUPFAM" id="SSF53098">
    <property type="entry name" value="Ribonuclease H-like"/>
    <property type="match status" value="1"/>
</dbReference>
<dbReference type="AlphaFoldDB" id="A0AAV4HX65"/>
<comment type="caution">
    <text evidence="1">The sequence shown here is derived from an EMBL/GenBank/DDBJ whole genome shotgun (WGS) entry which is preliminary data.</text>
</comment>
<proteinExistence type="predicted"/>
<dbReference type="InterPro" id="IPR012337">
    <property type="entry name" value="RNaseH-like_sf"/>
</dbReference>
<name>A0AAV4HX65_9GAST</name>
<protein>
    <submittedName>
        <fullName evidence="1">Zinc finger BED domain-containing protein</fullName>
    </submittedName>
</protein>
<evidence type="ECO:0000313" key="1">
    <source>
        <dbReference type="EMBL" id="GFS01332.1"/>
    </source>
</evidence>
<reference evidence="1 2" key="1">
    <citation type="journal article" date="2021" name="Elife">
        <title>Chloroplast acquisition without the gene transfer in kleptoplastic sea slugs, Plakobranchus ocellatus.</title>
        <authorList>
            <person name="Maeda T."/>
            <person name="Takahashi S."/>
            <person name="Yoshida T."/>
            <person name="Shimamura S."/>
            <person name="Takaki Y."/>
            <person name="Nagai Y."/>
            <person name="Toyoda A."/>
            <person name="Suzuki Y."/>
            <person name="Arimoto A."/>
            <person name="Ishii H."/>
            <person name="Satoh N."/>
            <person name="Nishiyama T."/>
            <person name="Hasebe M."/>
            <person name="Maruyama T."/>
            <person name="Minagawa J."/>
            <person name="Obokata J."/>
            <person name="Shigenobu S."/>
        </authorList>
    </citation>
    <scope>NUCLEOTIDE SEQUENCE [LARGE SCALE GENOMIC DNA]</scope>
</reference>
<accession>A0AAV4HX65</accession>
<dbReference type="Proteomes" id="UP000762676">
    <property type="component" value="Unassembled WGS sequence"/>
</dbReference>
<dbReference type="EMBL" id="BMAT01012888">
    <property type="protein sequence ID" value="GFS01332.1"/>
    <property type="molecule type" value="Genomic_DNA"/>
</dbReference>
<sequence length="187" mass="21287">MVGTNHLKDAHKNSHSAPAFRKLKQDMETNWNLTYEIIESYMDQHDQVTVALCRSGRQKMCITTDELEVLRKAMATLEPFYDVTVGLSLERHPTVVKFIPLVNILKQMMSCNDSPLVVPLLQHLQERFKTIDKSPHLTMATALDPCYKRDRFPDTGASGSAIQKLKELASAIMLSQCSMHGIRRKRC</sequence>